<comment type="caution">
    <text evidence="1">The sequence shown here is derived from an EMBL/GenBank/DDBJ whole genome shotgun (WGS) entry which is preliminary data.</text>
</comment>
<dbReference type="Proteomes" id="UP000037953">
    <property type="component" value="Unassembled WGS sequence"/>
</dbReference>
<evidence type="ECO:0000313" key="2">
    <source>
        <dbReference type="Proteomes" id="UP000037953"/>
    </source>
</evidence>
<evidence type="ECO:0000313" key="1">
    <source>
        <dbReference type="EMBL" id="KPE49781.1"/>
    </source>
</evidence>
<organism evidence="1 2">
    <name type="scientific">Chryseobacterium indologenes</name>
    <name type="common">Flavobacterium indologenes</name>
    <dbReference type="NCBI Taxonomy" id="253"/>
    <lineage>
        <taxon>Bacteria</taxon>
        <taxon>Pseudomonadati</taxon>
        <taxon>Bacteroidota</taxon>
        <taxon>Flavobacteriia</taxon>
        <taxon>Flavobacteriales</taxon>
        <taxon>Weeksellaceae</taxon>
        <taxon>Chryseobacterium group</taxon>
        <taxon>Chryseobacterium</taxon>
    </lineage>
</organism>
<proteinExistence type="predicted"/>
<reference evidence="1 2" key="1">
    <citation type="journal article" date="2015" name="Genom Data">
        <title>Draft genome sequence of a multidrug-resistant Chryseobacterium indologenes isolate from Malaysia.</title>
        <authorList>
            <person name="Yu C.Y."/>
            <person name="Ang G.Y."/>
            <person name="Cheng H.J."/>
            <person name="Cheong Y.M."/>
            <person name="Yin W.F."/>
            <person name="Chan K.G."/>
        </authorList>
    </citation>
    <scope>NUCLEOTIDE SEQUENCE [LARGE SCALE GENOMIC DNA]</scope>
    <source>
        <strain evidence="1 2">CI_885</strain>
    </source>
</reference>
<name>A0A0N0IUM8_CHRID</name>
<sequence>MSVGNEGGIESKYKPEYSEQAYNYCLLGATDKQLAEFFDVCEATINNWKKDYPEFLEALRAGKEVADIMVAKSLYQNCMGAITTTQKEVRIKQVDPKTKKLIDKVEIVTLQDQLPPDTNAIKFWLTNRQKSMWSIKNETKVSGDPENPIAVTQITGMVVK</sequence>
<evidence type="ECO:0008006" key="3">
    <source>
        <dbReference type="Google" id="ProtNLM"/>
    </source>
</evidence>
<dbReference type="AlphaFoldDB" id="A0A0N0IUM8"/>
<gene>
    <name evidence="1" type="ORF">AOB46_18690</name>
</gene>
<accession>A0A0N0IUM8</accession>
<dbReference type="OrthoDB" id="5868871at2"/>
<reference evidence="2" key="2">
    <citation type="submission" date="2015-09" db="EMBL/GenBank/DDBJ databases">
        <title>Draft genome sequence of a multidrug-resistant Chryseobacterium indologenes isolate from Malaysia.</title>
        <authorList>
            <person name="Yu C.Y."/>
            <person name="Ang G.Y."/>
            <person name="Chan K.-G."/>
        </authorList>
    </citation>
    <scope>NUCLEOTIDE SEQUENCE [LARGE SCALE GENOMIC DNA]</scope>
    <source>
        <strain evidence="2">CI_885</strain>
    </source>
</reference>
<protein>
    <recommendedName>
        <fullName evidence="3">Terminase</fullName>
    </recommendedName>
</protein>
<dbReference type="EMBL" id="LJOD01000015">
    <property type="protein sequence ID" value="KPE49781.1"/>
    <property type="molecule type" value="Genomic_DNA"/>
</dbReference>
<dbReference type="PATRIC" id="fig|253.9.peg.1693"/>